<protein>
    <submittedName>
        <fullName evidence="1">Uncharacterized protein</fullName>
    </submittedName>
</protein>
<sequence>SCRPEKAPLQALSEYLESEAHRWETEHTRHGISEQCDFRDGVISGYRWAKWKLDEAIENDESN</sequence>
<gene>
    <name evidence="1" type="ORF">LCGC14_2668030</name>
</gene>
<reference evidence="1" key="1">
    <citation type="journal article" date="2015" name="Nature">
        <title>Complex archaea that bridge the gap between prokaryotes and eukaryotes.</title>
        <authorList>
            <person name="Spang A."/>
            <person name="Saw J.H."/>
            <person name="Jorgensen S.L."/>
            <person name="Zaremba-Niedzwiedzka K."/>
            <person name="Martijn J."/>
            <person name="Lind A.E."/>
            <person name="van Eijk R."/>
            <person name="Schleper C."/>
            <person name="Guy L."/>
            <person name="Ettema T.J."/>
        </authorList>
    </citation>
    <scope>NUCLEOTIDE SEQUENCE</scope>
</reference>
<feature type="non-terminal residue" evidence="1">
    <location>
        <position position="1"/>
    </location>
</feature>
<name>A0A0F9CGV7_9ZZZZ</name>
<dbReference type="EMBL" id="LAZR01046703">
    <property type="protein sequence ID" value="KKK95916.1"/>
    <property type="molecule type" value="Genomic_DNA"/>
</dbReference>
<evidence type="ECO:0000313" key="1">
    <source>
        <dbReference type="EMBL" id="KKK95916.1"/>
    </source>
</evidence>
<accession>A0A0F9CGV7</accession>
<proteinExistence type="predicted"/>
<organism evidence="1">
    <name type="scientific">marine sediment metagenome</name>
    <dbReference type="NCBI Taxonomy" id="412755"/>
    <lineage>
        <taxon>unclassified sequences</taxon>
        <taxon>metagenomes</taxon>
        <taxon>ecological metagenomes</taxon>
    </lineage>
</organism>
<dbReference type="AlphaFoldDB" id="A0A0F9CGV7"/>
<comment type="caution">
    <text evidence="1">The sequence shown here is derived from an EMBL/GenBank/DDBJ whole genome shotgun (WGS) entry which is preliminary data.</text>
</comment>